<proteinExistence type="predicted"/>
<dbReference type="Proteomes" id="UP001595900">
    <property type="component" value="Unassembled WGS sequence"/>
</dbReference>
<accession>A0ABV8Q2V1</accession>
<evidence type="ECO:0000313" key="1">
    <source>
        <dbReference type="EMBL" id="MFC4242282.1"/>
    </source>
</evidence>
<gene>
    <name evidence="1" type="ORF">ACFOYW_02770</name>
</gene>
<protein>
    <submittedName>
        <fullName evidence="1">Uncharacterized protein</fullName>
    </submittedName>
</protein>
<name>A0ABV8Q2V1_9MICO</name>
<dbReference type="EMBL" id="JBHSCN010000002">
    <property type="protein sequence ID" value="MFC4242282.1"/>
    <property type="molecule type" value="Genomic_DNA"/>
</dbReference>
<reference evidence="2" key="1">
    <citation type="journal article" date="2019" name="Int. J. Syst. Evol. Microbiol.">
        <title>The Global Catalogue of Microorganisms (GCM) 10K type strain sequencing project: providing services to taxonomists for standard genome sequencing and annotation.</title>
        <authorList>
            <consortium name="The Broad Institute Genomics Platform"/>
            <consortium name="The Broad Institute Genome Sequencing Center for Infectious Disease"/>
            <person name="Wu L."/>
            <person name="Ma J."/>
        </authorList>
    </citation>
    <scope>NUCLEOTIDE SEQUENCE [LARGE SCALE GENOMIC DNA]</scope>
    <source>
        <strain evidence="2">CGMCC 1.10363</strain>
    </source>
</reference>
<comment type="caution">
    <text evidence="1">The sequence shown here is derived from an EMBL/GenBank/DDBJ whole genome shotgun (WGS) entry which is preliminary data.</text>
</comment>
<organism evidence="1 2">
    <name type="scientific">Gryllotalpicola reticulitermitis</name>
    <dbReference type="NCBI Taxonomy" id="1184153"/>
    <lineage>
        <taxon>Bacteria</taxon>
        <taxon>Bacillati</taxon>
        <taxon>Actinomycetota</taxon>
        <taxon>Actinomycetes</taxon>
        <taxon>Micrococcales</taxon>
        <taxon>Microbacteriaceae</taxon>
        <taxon>Gryllotalpicola</taxon>
    </lineage>
</organism>
<keyword evidence="2" id="KW-1185">Reference proteome</keyword>
<evidence type="ECO:0000313" key="2">
    <source>
        <dbReference type="Proteomes" id="UP001595900"/>
    </source>
</evidence>
<sequence>MTGSLDIPDSAPSGASSPWATLRRLIGLDRSVVEAAHPAAAPHLDAAQRSTVAEPLEAVQPAAAGPVVDVAPAPHGALGLFRPTTVRTHAELFMSERTGDWIRVGCTCSVGADHWHAARAG</sequence>
<dbReference type="RefSeq" id="WP_390227091.1">
    <property type="nucleotide sequence ID" value="NZ_JBHSCN010000002.1"/>
</dbReference>